<evidence type="ECO:0000313" key="6">
    <source>
        <dbReference type="EMBL" id="ONH27823.1"/>
    </source>
</evidence>
<dbReference type="AlphaFoldDB" id="A0A1V2I7P1"/>
<dbReference type="Gene3D" id="3.40.50.1820">
    <property type="entry name" value="alpha/beta hydrolase"/>
    <property type="match status" value="1"/>
</dbReference>
<dbReference type="PANTHER" id="PTHR33630">
    <property type="entry name" value="CUTINASE RV1984C-RELATED-RELATED"/>
    <property type="match status" value="1"/>
</dbReference>
<evidence type="ECO:0000313" key="7">
    <source>
        <dbReference type="Proteomes" id="UP000188929"/>
    </source>
</evidence>
<dbReference type="InterPro" id="IPR000675">
    <property type="entry name" value="Cutinase/axe"/>
</dbReference>
<dbReference type="InterPro" id="IPR029058">
    <property type="entry name" value="AB_hydrolase_fold"/>
</dbReference>
<gene>
    <name evidence="6" type="ORF">BL253_21315</name>
</gene>
<dbReference type="SUPFAM" id="SSF53474">
    <property type="entry name" value="alpha/beta-Hydrolases"/>
    <property type="match status" value="1"/>
</dbReference>
<keyword evidence="5" id="KW-0732">Signal</keyword>
<proteinExistence type="inferred from homology"/>
<sequence length="221" mass="21692">MVLKNGTLFAFVALAAASAGGVSGCPGPDTGPSTPTKCADVEVVFARGSGELPGLGITGGPFVSSLKANLTGKTVNSYAVNYAADIAQTSAGPGATDMTNHVTSVAAECPNTKFVLGGYSQGASVTDIAIGIPTFLGSGKTIPTNLAPRVSAVVVFGNPLALSGQHIPTASKLYGPKSQEFCALGDPVCANGANGAAHLTYGTNGMTTQGAVSAAGKVKAS</sequence>
<evidence type="ECO:0000256" key="4">
    <source>
        <dbReference type="ARBA" id="ARBA00023157"/>
    </source>
</evidence>
<dbReference type="Proteomes" id="UP000188929">
    <property type="component" value="Unassembled WGS sequence"/>
</dbReference>
<evidence type="ECO:0000256" key="3">
    <source>
        <dbReference type="ARBA" id="ARBA00022801"/>
    </source>
</evidence>
<dbReference type="SMART" id="SM01110">
    <property type="entry name" value="Cutinase"/>
    <property type="match status" value="1"/>
</dbReference>
<evidence type="ECO:0000256" key="1">
    <source>
        <dbReference type="ARBA" id="ARBA00007534"/>
    </source>
</evidence>
<reference evidence="7" key="1">
    <citation type="submission" date="2016-10" db="EMBL/GenBank/DDBJ databases">
        <title>Frankia sp. NRRL B-16386 Genome sequencing.</title>
        <authorList>
            <person name="Ghodhbane-Gtari F."/>
            <person name="Swanson E."/>
            <person name="Gueddou A."/>
            <person name="Hezbri K."/>
            <person name="Ktari K."/>
            <person name="Nouioui I."/>
            <person name="Morris K."/>
            <person name="Simpson S."/>
            <person name="Abebe-Akele F."/>
            <person name="Thomas K."/>
            <person name="Gtari M."/>
            <person name="Tisa L.S."/>
        </authorList>
    </citation>
    <scope>NUCLEOTIDE SEQUENCE [LARGE SCALE GENOMIC DNA]</scope>
    <source>
        <strain evidence="7">NRRL B-16386</strain>
    </source>
</reference>
<keyword evidence="7" id="KW-1185">Reference proteome</keyword>
<dbReference type="OrthoDB" id="3690529at2"/>
<accession>A0A1V2I7P1</accession>
<keyword evidence="2" id="KW-0719">Serine esterase</keyword>
<organism evidence="6 7">
    <name type="scientific">Pseudofrankia asymbiotica</name>
    <dbReference type="NCBI Taxonomy" id="1834516"/>
    <lineage>
        <taxon>Bacteria</taxon>
        <taxon>Bacillati</taxon>
        <taxon>Actinomycetota</taxon>
        <taxon>Actinomycetes</taxon>
        <taxon>Frankiales</taxon>
        <taxon>Frankiaceae</taxon>
        <taxon>Pseudofrankia</taxon>
    </lineage>
</organism>
<dbReference type="PANTHER" id="PTHR33630:SF9">
    <property type="entry name" value="CUTINASE 4"/>
    <property type="match status" value="1"/>
</dbReference>
<feature type="signal peptide" evidence="5">
    <location>
        <begin position="1"/>
        <end position="24"/>
    </location>
</feature>
<name>A0A1V2I7P1_9ACTN</name>
<keyword evidence="4" id="KW-1015">Disulfide bond</keyword>
<dbReference type="EMBL" id="MOMC01000044">
    <property type="protein sequence ID" value="ONH27823.1"/>
    <property type="molecule type" value="Genomic_DNA"/>
</dbReference>
<comment type="caution">
    <text evidence="6">The sequence shown here is derived from an EMBL/GenBank/DDBJ whole genome shotgun (WGS) entry which is preliminary data.</text>
</comment>
<dbReference type="PROSITE" id="PS51257">
    <property type="entry name" value="PROKAR_LIPOPROTEIN"/>
    <property type="match status" value="1"/>
</dbReference>
<feature type="chain" id="PRO_5013228529" evidence="5">
    <location>
        <begin position="25"/>
        <end position="221"/>
    </location>
</feature>
<dbReference type="Pfam" id="PF01083">
    <property type="entry name" value="Cutinase"/>
    <property type="match status" value="1"/>
</dbReference>
<dbReference type="GO" id="GO:0052689">
    <property type="term" value="F:carboxylic ester hydrolase activity"/>
    <property type="evidence" value="ECO:0007669"/>
    <property type="project" value="UniProtKB-KW"/>
</dbReference>
<comment type="similarity">
    <text evidence="1">Belongs to the cutinase family.</text>
</comment>
<protein>
    <submittedName>
        <fullName evidence="6">Cutinase family protein</fullName>
    </submittedName>
</protein>
<dbReference type="STRING" id="1834516.BL253_21315"/>
<keyword evidence="3" id="KW-0378">Hydrolase</keyword>
<evidence type="ECO:0000256" key="5">
    <source>
        <dbReference type="SAM" id="SignalP"/>
    </source>
</evidence>
<evidence type="ECO:0000256" key="2">
    <source>
        <dbReference type="ARBA" id="ARBA00022487"/>
    </source>
</evidence>